<accession>A0A1G9JCS8</accession>
<dbReference type="Pfam" id="PF01596">
    <property type="entry name" value="Methyltransf_3"/>
    <property type="match status" value="1"/>
</dbReference>
<protein>
    <submittedName>
        <fullName evidence="4">O-methyltransferase</fullName>
    </submittedName>
</protein>
<dbReference type="InterPro" id="IPR002935">
    <property type="entry name" value="SAM_O-MeTrfase"/>
</dbReference>
<keyword evidence="1 4" id="KW-0489">Methyltransferase</keyword>
<name>A0A1G9JCS8_9FLAO</name>
<dbReference type="SUPFAM" id="SSF53335">
    <property type="entry name" value="S-adenosyl-L-methionine-dependent methyltransferases"/>
    <property type="match status" value="1"/>
</dbReference>
<dbReference type="GO" id="GO:0008171">
    <property type="term" value="F:O-methyltransferase activity"/>
    <property type="evidence" value="ECO:0007669"/>
    <property type="project" value="InterPro"/>
</dbReference>
<gene>
    <name evidence="4" type="ORF">SAMN04488514_101490</name>
</gene>
<organism evidence="4 5">
    <name type="scientific">Kriegella aquimaris</name>
    <dbReference type="NCBI Taxonomy" id="192904"/>
    <lineage>
        <taxon>Bacteria</taxon>
        <taxon>Pseudomonadati</taxon>
        <taxon>Bacteroidota</taxon>
        <taxon>Flavobacteriia</taxon>
        <taxon>Flavobacteriales</taxon>
        <taxon>Flavobacteriaceae</taxon>
        <taxon>Kriegella</taxon>
    </lineage>
</organism>
<dbReference type="InterPro" id="IPR029063">
    <property type="entry name" value="SAM-dependent_MTases_sf"/>
</dbReference>
<dbReference type="PROSITE" id="PS51682">
    <property type="entry name" value="SAM_OMT_I"/>
    <property type="match status" value="1"/>
</dbReference>
<sequence length="209" mass="23648">MISQQQEKIVSILSELYNEAKHDQINIMKGLAKSMFRPMRPMDFKDAFLSISKEQGEGLSQLIIDNNVKNIVEFGSSFGISTLFLAKGAMETGGHIITTELIESKAQRAIENFKKAGVTKVIEVKIGDALETLKNHDEPIDLLVLDGWKDLYLPLFEMLESNFHANTFVYVDNAEMDDVRAFLNVINQNQKYHLQPQFGGKVVLIEIKK</sequence>
<evidence type="ECO:0000256" key="2">
    <source>
        <dbReference type="ARBA" id="ARBA00022679"/>
    </source>
</evidence>
<evidence type="ECO:0000256" key="1">
    <source>
        <dbReference type="ARBA" id="ARBA00022603"/>
    </source>
</evidence>
<evidence type="ECO:0000313" key="4">
    <source>
        <dbReference type="EMBL" id="SDL34943.1"/>
    </source>
</evidence>
<evidence type="ECO:0000256" key="3">
    <source>
        <dbReference type="ARBA" id="ARBA00022691"/>
    </source>
</evidence>
<keyword evidence="2 4" id="KW-0808">Transferase</keyword>
<dbReference type="OrthoDB" id="9799672at2"/>
<dbReference type="Proteomes" id="UP000199440">
    <property type="component" value="Unassembled WGS sequence"/>
</dbReference>
<dbReference type="RefSeq" id="WP_089884887.1">
    <property type="nucleotide sequence ID" value="NZ_FNGV01000001.1"/>
</dbReference>
<dbReference type="EMBL" id="FNGV01000001">
    <property type="protein sequence ID" value="SDL34943.1"/>
    <property type="molecule type" value="Genomic_DNA"/>
</dbReference>
<reference evidence="4 5" key="1">
    <citation type="submission" date="2016-10" db="EMBL/GenBank/DDBJ databases">
        <authorList>
            <person name="de Groot N.N."/>
        </authorList>
    </citation>
    <scope>NUCLEOTIDE SEQUENCE [LARGE SCALE GENOMIC DNA]</scope>
    <source>
        <strain evidence="4 5">DSM 19886</strain>
    </source>
</reference>
<dbReference type="PANTHER" id="PTHR43167:SF1">
    <property type="entry name" value="PUTATIVE (AFU_ORTHOLOGUE AFUA_6G01830)-RELATED"/>
    <property type="match status" value="1"/>
</dbReference>
<dbReference type="PANTHER" id="PTHR43167">
    <property type="entry name" value="PUTATIVE (AFU_ORTHOLOGUE AFUA_6G01830)-RELATED"/>
    <property type="match status" value="1"/>
</dbReference>
<dbReference type="STRING" id="192904.SAMN04488514_101490"/>
<evidence type="ECO:0000313" key="5">
    <source>
        <dbReference type="Proteomes" id="UP000199440"/>
    </source>
</evidence>
<keyword evidence="3" id="KW-0949">S-adenosyl-L-methionine</keyword>
<keyword evidence="5" id="KW-1185">Reference proteome</keyword>
<proteinExistence type="predicted"/>
<dbReference type="CDD" id="cd02440">
    <property type="entry name" value="AdoMet_MTases"/>
    <property type="match status" value="1"/>
</dbReference>
<dbReference type="AlphaFoldDB" id="A0A1G9JCS8"/>
<dbReference type="Gene3D" id="3.40.50.150">
    <property type="entry name" value="Vaccinia Virus protein VP39"/>
    <property type="match status" value="1"/>
</dbReference>
<dbReference type="GO" id="GO:0032259">
    <property type="term" value="P:methylation"/>
    <property type="evidence" value="ECO:0007669"/>
    <property type="project" value="UniProtKB-KW"/>
</dbReference>